<dbReference type="InterPro" id="IPR010427">
    <property type="entry name" value="DUF1023"/>
</dbReference>
<comment type="caution">
    <text evidence="4">The sequence shown here is derived from an EMBL/GenBank/DDBJ whole genome shotgun (WGS) entry which is preliminary data.</text>
</comment>
<reference evidence="4 5" key="1">
    <citation type="submission" date="2018-06" db="EMBL/GenBank/DDBJ databases">
        <title>Genomic Encyclopedia of Type Strains, Phase IV (KMG-IV): sequencing the most valuable type-strain genomes for metagenomic binning, comparative biology and taxonomic classification.</title>
        <authorList>
            <person name="Goeker M."/>
        </authorList>
    </citation>
    <scope>NUCLEOTIDE SEQUENCE [LARGE SCALE GENOMIC DNA]</scope>
    <source>
        <strain evidence="4 5">DSM 45521</strain>
    </source>
</reference>
<accession>A0A318RIX3</accession>
<gene>
    <name evidence="4" type="ORF">DFR67_11141</name>
</gene>
<dbReference type="AlphaFoldDB" id="A0A318RIX3"/>
<keyword evidence="5" id="KW-1185">Reference proteome</keyword>
<dbReference type="SUPFAM" id="SSF53474">
    <property type="entry name" value="alpha/beta-Hydrolases"/>
    <property type="match status" value="1"/>
</dbReference>
<evidence type="ECO:0000256" key="1">
    <source>
        <dbReference type="SAM" id="Coils"/>
    </source>
</evidence>
<protein>
    <submittedName>
        <fullName evidence="4">Alpha/beta hydrolase family protein</fullName>
    </submittedName>
</protein>
<sequence>MDLGDIRAWDVAGLSTLHTTLSSRGDALTDVKSKLQSIGQLPGWQGESVHAARQKFTITADDLSDEIATVSAVQELARQTEVAVEHLQAELKKLESDAASNQMMLHDDGQVTYSTDGKEADEIERLKRAELQIETAARALMTQAADVDSDATAVLRKAASGEITAGDATSTEDIKRTGREQGSLTTDPPAPQLTPLEAKEYWDALSPEQQNYVLSQHPGWVGNVDGIPAAVRDKANRAMIPVERARLEAERKRLQDNIDDNHFGGAFTNEDAALWYVEEKLKDLDAVAAELGRLVPDDDQSTPDRPRDLKLMLLDMTSGERGHAAVAVGDPDTADHVSVTTPGFGTNVNGSLEGMVTEASNLQKEALRQLDFVGEENQTVATIAWIGYDTPNSTGPGNLDTARGGIDVASDSKADDAATDLANFYRGVDAASETSDPHITALGHSYGSVVTSHALQESHGAGVDDAVFYGSPGLGDAGTVSTVNARTLGLDEGDAFVIENEGDRIADFGTYGGDPTRTGDLMQLSADEGVDRTGIAREGGSGHADYPRSVKGPDNNEWLRMAGYNLASVLTDSGLEIEEPK</sequence>
<name>A0A318RIX3_WILLI</name>
<feature type="domain" description="DUF1023" evidence="3">
    <location>
        <begin position="321"/>
        <end position="508"/>
    </location>
</feature>
<keyword evidence="4" id="KW-0378">Hydrolase</keyword>
<feature type="region of interest" description="Disordered" evidence="2">
    <location>
        <begin position="166"/>
        <end position="193"/>
    </location>
</feature>
<evidence type="ECO:0000259" key="3">
    <source>
        <dbReference type="Pfam" id="PF06259"/>
    </source>
</evidence>
<dbReference type="Pfam" id="PF06259">
    <property type="entry name" value="Abhydrolase_8"/>
    <property type="match status" value="1"/>
</dbReference>
<dbReference type="InterPro" id="IPR029058">
    <property type="entry name" value="AB_hydrolase_fold"/>
</dbReference>
<dbReference type="GO" id="GO:0016787">
    <property type="term" value="F:hydrolase activity"/>
    <property type="evidence" value="ECO:0007669"/>
    <property type="project" value="UniProtKB-KW"/>
</dbReference>
<feature type="coiled-coil region" evidence="1">
    <location>
        <begin position="70"/>
        <end position="104"/>
    </location>
</feature>
<keyword evidence="1" id="KW-0175">Coiled coil</keyword>
<dbReference type="EMBL" id="QJSP01000011">
    <property type="protein sequence ID" value="PYE14966.1"/>
    <property type="molecule type" value="Genomic_DNA"/>
</dbReference>
<evidence type="ECO:0000313" key="5">
    <source>
        <dbReference type="Proteomes" id="UP000247591"/>
    </source>
</evidence>
<dbReference type="Proteomes" id="UP000247591">
    <property type="component" value="Unassembled WGS sequence"/>
</dbReference>
<organism evidence="4 5">
    <name type="scientific">Williamsia limnetica</name>
    <dbReference type="NCBI Taxonomy" id="882452"/>
    <lineage>
        <taxon>Bacteria</taxon>
        <taxon>Bacillati</taxon>
        <taxon>Actinomycetota</taxon>
        <taxon>Actinomycetes</taxon>
        <taxon>Mycobacteriales</taxon>
        <taxon>Nocardiaceae</taxon>
        <taxon>Williamsia</taxon>
    </lineage>
</organism>
<proteinExistence type="predicted"/>
<evidence type="ECO:0000313" key="4">
    <source>
        <dbReference type="EMBL" id="PYE14966.1"/>
    </source>
</evidence>
<evidence type="ECO:0000256" key="2">
    <source>
        <dbReference type="SAM" id="MobiDB-lite"/>
    </source>
</evidence>